<dbReference type="EMBL" id="SSTD01016540">
    <property type="protein sequence ID" value="TYK00793.1"/>
    <property type="molecule type" value="Genomic_DNA"/>
</dbReference>
<dbReference type="Gene3D" id="3.30.420.10">
    <property type="entry name" value="Ribonuclease H-like superfamily/Ribonuclease H"/>
    <property type="match status" value="1"/>
</dbReference>
<evidence type="ECO:0000259" key="4">
    <source>
        <dbReference type="Pfam" id="PF07727"/>
    </source>
</evidence>
<dbReference type="Pfam" id="PF07727">
    <property type="entry name" value="RVT_2"/>
    <property type="match status" value="1"/>
</dbReference>
<feature type="region of interest" description="Disordered" evidence="3">
    <location>
        <begin position="96"/>
        <end position="120"/>
    </location>
</feature>
<gene>
    <name evidence="7" type="ORF">E5676_scaffold420G00630</name>
    <name evidence="6" type="ORF">E6C27_scaffold22G004130</name>
</gene>
<dbReference type="STRING" id="1194695.A0A5D3BLZ1"/>
<dbReference type="GO" id="GO:0003676">
    <property type="term" value="F:nucleic acid binding"/>
    <property type="evidence" value="ECO:0007669"/>
    <property type="project" value="InterPro"/>
</dbReference>
<dbReference type="InterPro" id="IPR012337">
    <property type="entry name" value="RNaseH-like_sf"/>
</dbReference>
<evidence type="ECO:0000313" key="7">
    <source>
        <dbReference type="EMBL" id="TYK00793.1"/>
    </source>
</evidence>
<dbReference type="Proteomes" id="UP000321393">
    <property type="component" value="Unassembled WGS sequence"/>
</dbReference>
<feature type="compositionally biased region" description="Basic and acidic residues" evidence="3">
    <location>
        <begin position="96"/>
        <end position="105"/>
    </location>
</feature>
<name>A0A5D3BLZ1_CUCMM</name>
<reference evidence="8 9" key="1">
    <citation type="submission" date="2019-08" db="EMBL/GenBank/DDBJ databases">
        <title>Draft genome sequences of two oriental melons (Cucumis melo L. var makuwa).</title>
        <authorList>
            <person name="Kwon S.-Y."/>
        </authorList>
    </citation>
    <scope>NUCLEOTIDE SEQUENCE [LARGE SCALE GENOMIC DNA]</scope>
    <source>
        <strain evidence="9">cv. Chang Bougi</strain>
        <strain evidence="8">cv. SW 3</strain>
        <tissue evidence="7">Leaf</tissue>
    </source>
</reference>
<evidence type="ECO:0000313" key="8">
    <source>
        <dbReference type="Proteomes" id="UP000321393"/>
    </source>
</evidence>
<dbReference type="InterPro" id="IPR013103">
    <property type="entry name" value="RVT_2"/>
</dbReference>
<dbReference type="PANTHER" id="PTHR42648">
    <property type="entry name" value="TRANSPOSASE, PUTATIVE-RELATED"/>
    <property type="match status" value="1"/>
</dbReference>
<organism evidence="7 9">
    <name type="scientific">Cucumis melo var. makuwa</name>
    <name type="common">Oriental melon</name>
    <dbReference type="NCBI Taxonomy" id="1194695"/>
    <lineage>
        <taxon>Eukaryota</taxon>
        <taxon>Viridiplantae</taxon>
        <taxon>Streptophyta</taxon>
        <taxon>Embryophyta</taxon>
        <taxon>Tracheophyta</taxon>
        <taxon>Spermatophyta</taxon>
        <taxon>Magnoliopsida</taxon>
        <taxon>eudicotyledons</taxon>
        <taxon>Gunneridae</taxon>
        <taxon>Pentapetalae</taxon>
        <taxon>rosids</taxon>
        <taxon>fabids</taxon>
        <taxon>Cucurbitales</taxon>
        <taxon>Cucurbitaceae</taxon>
        <taxon>Benincaseae</taxon>
        <taxon>Cucumis</taxon>
    </lineage>
</organism>
<evidence type="ECO:0000256" key="1">
    <source>
        <dbReference type="ARBA" id="ARBA00022723"/>
    </source>
</evidence>
<dbReference type="SUPFAM" id="SSF56672">
    <property type="entry name" value="DNA/RNA polymerases"/>
    <property type="match status" value="1"/>
</dbReference>
<proteinExistence type="predicted"/>
<evidence type="ECO:0000313" key="6">
    <source>
        <dbReference type="EMBL" id="KAA0060550.1"/>
    </source>
</evidence>
<sequence length="574" mass="65108">MGQPSPPSMQSSGQKRLHVPPLLDVWAHVPPFINLTAHPICFYASSSVQPSHPFGHPPPHVPSIIAEQQPSKLSNLYNNVNLSVDPLQQSFFYRKRADQHHDRSGIEAGESSAPSGNKRFFNEQQNSGCTDVRETVSTSQPIGPTASQISSPTLSAIAQSASKGIVHQNSCTYTPHQNRVAERKNHHLLKVARSLMLYTSLSSYLWGDAILTVAHLINRMPSRILHLQTPLECLKESYPSTHLVLDSLLLVFGCIAYVHNFSPNQTKFTLRAQACVSVGYPLHQHSYKCFHPPSKKYFVTMDVTFYKDRPYFPVSHLQGESVNEESNSTFEFIEPTPNTVSDIKHHPIILPTNQVPWKTYYRRNLRKEVESPTSQPSALIQHSKSLEIKKRTVVMRLRLEQKPVTMKLNRVIQENLTKTFSSVAKLNTVRVLFVAINKDWPLYQLDVKNTFLNGDLVEKVYMSPPPGFEAQFGQQVCKLQKSLYGLKQSPRAWFDRFTTFVKSQGYSQGHSDHTLFTKNFETWKITILIVYVDDIVLSEDDQAEISQLKQRMGNEFEIKDLGNLIFPWNGGGQI</sequence>
<evidence type="ECO:0000259" key="5">
    <source>
        <dbReference type="Pfam" id="PF25597"/>
    </source>
</evidence>
<dbReference type="InterPro" id="IPR039537">
    <property type="entry name" value="Retrotran_Ty1/copia-like"/>
</dbReference>
<dbReference type="EMBL" id="SSTE01005668">
    <property type="protein sequence ID" value="KAA0060550.1"/>
    <property type="molecule type" value="Genomic_DNA"/>
</dbReference>
<feature type="domain" description="Retroviral polymerase SH3-like" evidence="5">
    <location>
        <begin position="254"/>
        <end position="313"/>
    </location>
</feature>
<dbReference type="PANTHER" id="PTHR42648:SF28">
    <property type="entry name" value="TRANSPOSON-ENCODED PROTEIN WITH RIBONUCLEASE H-LIKE AND RETROVIRUS ZINC FINGER-LIKE DOMAINS"/>
    <property type="match status" value="1"/>
</dbReference>
<dbReference type="GO" id="GO:0046872">
    <property type="term" value="F:metal ion binding"/>
    <property type="evidence" value="ECO:0007669"/>
    <property type="project" value="UniProtKB-KW"/>
</dbReference>
<accession>A0A5D3BLZ1</accession>
<dbReference type="AlphaFoldDB" id="A0A5D3BLZ1"/>
<dbReference type="GO" id="GO:0016787">
    <property type="term" value="F:hydrolase activity"/>
    <property type="evidence" value="ECO:0007669"/>
    <property type="project" value="UniProtKB-KW"/>
</dbReference>
<feature type="domain" description="Reverse transcriptase Ty1/copia-type" evidence="4">
    <location>
        <begin position="402"/>
        <end position="564"/>
    </location>
</feature>
<keyword evidence="2" id="KW-0378">Hydrolase</keyword>
<evidence type="ECO:0000256" key="2">
    <source>
        <dbReference type="ARBA" id="ARBA00022801"/>
    </source>
</evidence>
<dbReference type="Pfam" id="PF25597">
    <property type="entry name" value="SH3_retrovirus"/>
    <property type="match status" value="1"/>
</dbReference>
<evidence type="ECO:0000256" key="3">
    <source>
        <dbReference type="SAM" id="MobiDB-lite"/>
    </source>
</evidence>
<keyword evidence="1" id="KW-0479">Metal-binding</keyword>
<dbReference type="InterPro" id="IPR057670">
    <property type="entry name" value="SH3_retrovirus"/>
</dbReference>
<dbReference type="InterPro" id="IPR036397">
    <property type="entry name" value="RNaseH_sf"/>
</dbReference>
<dbReference type="InterPro" id="IPR043502">
    <property type="entry name" value="DNA/RNA_pol_sf"/>
</dbReference>
<dbReference type="SUPFAM" id="SSF53098">
    <property type="entry name" value="Ribonuclease H-like"/>
    <property type="match status" value="1"/>
</dbReference>
<evidence type="ECO:0000313" key="9">
    <source>
        <dbReference type="Proteomes" id="UP000321947"/>
    </source>
</evidence>
<protein>
    <submittedName>
        <fullName evidence="7">Integrase, catalytic core</fullName>
    </submittedName>
</protein>
<dbReference type="Proteomes" id="UP000321947">
    <property type="component" value="Unassembled WGS sequence"/>
</dbReference>
<comment type="caution">
    <text evidence="7">The sequence shown here is derived from an EMBL/GenBank/DDBJ whole genome shotgun (WGS) entry which is preliminary data.</text>
</comment>